<evidence type="ECO:0000256" key="1">
    <source>
        <dbReference type="ARBA" id="ARBA00034117"/>
    </source>
</evidence>
<reference evidence="4 5" key="1">
    <citation type="submission" date="2017-12" db="EMBL/GenBank/DDBJ databases">
        <authorList>
            <person name="Hurst M.R.H."/>
        </authorList>
    </citation>
    <scope>NUCLEOTIDE SEQUENCE [LARGE SCALE GENOMIC DNA]</scope>
    <source>
        <strain evidence="4 5">TH11417</strain>
    </source>
</reference>
<reference evidence="4 5" key="2">
    <citation type="submission" date="2018-02" db="EMBL/GenBank/DDBJ databases">
        <title>Whole genome sequencing analysis of Streptococcus pluranimalium isolated from cattle infected mastitis in China.</title>
        <authorList>
            <person name="Zhang J.-R."/>
            <person name="Hu G.-Z."/>
        </authorList>
    </citation>
    <scope>NUCLEOTIDE SEQUENCE [LARGE SCALE GENOMIC DNA]</scope>
    <source>
        <strain evidence="4 5">TH11417</strain>
    </source>
</reference>
<comment type="similarity">
    <text evidence="1">In the N-terminal section; belongs to the LXG family.</text>
</comment>
<dbReference type="Proteomes" id="UP000238956">
    <property type="component" value="Chromosome"/>
</dbReference>
<evidence type="ECO:0000256" key="2">
    <source>
        <dbReference type="SAM" id="Coils"/>
    </source>
</evidence>
<dbReference type="PROSITE" id="PS51756">
    <property type="entry name" value="LXG"/>
    <property type="match status" value="1"/>
</dbReference>
<dbReference type="InterPro" id="IPR051768">
    <property type="entry name" value="Bact_secretion_toxin"/>
</dbReference>
<accession>A0A2L0D3G0</accession>
<organism evidence="4 5">
    <name type="scientific">Streptococcus pluranimalium</name>
    <dbReference type="NCBI Taxonomy" id="82348"/>
    <lineage>
        <taxon>Bacteria</taxon>
        <taxon>Bacillati</taxon>
        <taxon>Bacillota</taxon>
        <taxon>Bacilli</taxon>
        <taxon>Lactobacillales</taxon>
        <taxon>Streptococcaceae</taxon>
        <taxon>Streptococcus</taxon>
    </lineage>
</organism>
<feature type="coiled-coil region" evidence="2">
    <location>
        <begin position="95"/>
        <end position="159"/>
    </location>
</feature>
<proteinExistence type="inferred from homology"/>
<dbReference type="KEGG" id="splr:C0J00_04055"/>
<dbReference type="PANTHER" id="PTHR34976">
    <property type="entry name" value="RIBONUCLEASE YQCG-RELATED"/>
    <property type="match status" value="1"/>
</dbReference>
<evidence type="ECO:0000313" key="5">
    <source>
        <dbReference type="Proteomes" id="UP000238956"/>
    </source>
</evidence>
<dbReference type="OrthoDB" id="2218681at2"/>
<evidence type="ECO:0000259" key="3">
    <source>
        <dbReference type="PROSITE" id="PS51756"/>
    </source>
</evidence>
<keyword evidence="5" id="KW-1185">Reference proteome</keyword>
<feature type="domain" description="LXG" evidence="3">
    <location>
        <begin position="1"/>
        <end position="225"/>
    </location>
</feature>
<keyword evidence="2" id="KW-0175">Coiled coil</keyword>
<gene>
    <name evidence="4" type="ORF">C0J00_04055</name>
</gene>
<sequence>MVKMELGASSAQANSVSSMSASRVAGYQAAMTSLSSFSASDRLSGNAYDNAKAYATGILVPLMQGGILLSQGIAKAAAKLPADYVSEVAPESLDSEVLEEQIAHQKALLASAEAQFKSASKLKDPIAKQETQLRAGQSMARLNAKINELEEKLEKLLAFDGASAKIFSELADLKQAVDQGLAMVTSDFKGASSIPTIKGRSLPWVKTINASVAKFSDDGEEAAKLLDNQILKEEMKKYEKDVSVAYHSLQEKIANGGKFTHNDIDTVLQYAEKHPEVALSPELLNGINGFLSEAQKRYDKNSTEFDLIATAIEQIGIGIQRLGGLISVIEGIKGPATTAADGTSTAFVMLDDVANGAGQALVNHGSNIASVGKGVGGILTGLGFGLGMYNDIVNDDKTVGQALVHNGLSTGLSWGTASLVGLAFTNPVGWVAVGAGALSLAAGWTVSRLFDLAYDNNFLGLQDGLDTAGELLDEAGKSVGQALSKGIEDTKNWASDMSDSIGNAVSDGWSTINPFD</sequence>
<name>A0A2L0D3G0_9STRE</name>
<evidence type="ECO:0000313" key="4">
    <source>
        <dbReference type="EMBL" id="AUW96346.1"/>
    </source>
</evidence>
<dbReference type="EMBL" id="CP025536">
    <property type="protein sequence ID" value="AUW96346.1"/>
    <property type="molecule type" value="Genomic_DNA"/>
</dbReference>
<dbReference type="AlphaFoldDB" id="A0A2L0D3G0"/>
<dbReference type="PANTHER" id="PTHR34976:SF1">
    <property type="entry name" value="TOXIN BC_0920"/>
    <property type="match status" value="1"/>
</dbReference>
<protein>
    <recommendedName>
        <fullName evidence="3">LXG domain-containing protein</fullName>
    </recommendedName>
</protein>
<dbReference type="GeneID" id="98393082"/>
<dbReference type="RefSeq" id="WP_104967677.1">
    <property type="nucleotide sequence ID" value="NZ_CP025536.1"/>
</dbReference>
<dbReference type="InterPro" id="IPR006829">
    <property type="entry name" value="LXG_dom"/>
</dbReference>